<name>A0A6A4HV70_9AGAR</name>
<accession>A0A6A4HV70</accession>
<dbReference type="EMBL" id="ML769449">
    <property type="protein sequence ID" value="KAE9401158.1"/>
    <property type="molecule type" value="Genomic_DNA"/>
</dbReference>
<evidence type="ECO:0000313" key="1">
    <source>
        <dbReference type="EMBL" id="KAE9401158.1"/>
    </source>
</evidence>
<gene>
    <name evidence="1" type="ORF">BT96DRAFT_1018339</name>
</gene>
<proteinExistence type="predicted"/>
<reference evidence="1" key="1">
    <citation type="journal article" date="2019" name="Environ. Microbiol.">
        <title>Fungal ecological strategies reflected in gene transcription - a case study of two litter decomposers.</title>
        <authorList>
            <person name="Barbi F."/>
            <person name="Kohler A."/>
            <person name="Barry K."/>
            <person name="Baskaran P."/>
            <person name="Daum C."/>
            <person name="Fauchery L."/>
            <person name="Ihrmark K."/>
            <person name="Kuo A."/>
            <person name="LaButti K."/>
            <person name="Lipzen A."/>
            <person name="Morin E."/>
            <person name="Grigoriev I.V."/>
            <person name="Henrissat B."/>
            <person name="Lindahl B."/>
            <person name="Martin F."/>
        </authorList>
    </citation>
    <scope>NUCLEOTIDE SEQUENCE</scope>
    <source>
        <strain evidence="1">JB14</strain>
    </source>
</reference>
<organism evidence="1 2">
    <name type="scientific">Gymnopus androsaceus JB14</name>
    <dbReference type="NCBI Taxonomy" id="1447944"/>
    <lineage>
        <taxon>Eukaryota</taxon>
        <taxon>Fungi</taxon>
        <taxon>Dikarya</taxon>
        <taxon>Basidiomycota</taxon>
        <taxon>Agaricomycotina</taxon>
        <taxon>Agaricomycetes</taxon>
        <taxon>Agaricomycetidae</taxon>
        <taxon>Agaricales</taxon>
        <taxon>Marasmiineae</taxon>
        <taxon>Omphalotaceae</taxon>
        <taxon>Gymnopus</taxon>
    </lineage>
</organism>
<sequence length="260" mass="27530">MSVSHPKCLSSCVSIRRYPSPTFAPLPPVASTTTIFRRSYTGVAISIVERFCFVDGAFTQLSLPALHLTSSDSSHSSFYASVTAPCSNPRFILLEIACGFTSCTSEWIIVIGSAKVSFSFLHPAPRRQKAHSTALPFCASESVYHLAWLWGTLGVCESWLFCWWRLLMGGGHACGRVASRVENGSCRGSLWEPWGTEDIAGASAFSSDAANVNGQVPALIFRAGSGAGSTKTTATATITTIISYSNCAIVGTAGGPSLLA</sequence>
<dbReference type="Proteomes" id="UP000799118">
    <property type="component" value="Unassembled WGS sequence"/>
</dbReference>
<evidence type="ECO:0000313" key="2">
    <source>
        <dbReference type="Proteomes" id="UP000799118"/>
    </source>
</evidence>
<protein>
    <submittedName>
        <fullName evidence="1">Uncharacterized protein</fullName>
    </submittedName>
</protein>
<keyword evidence="2" id="KW-1185">Reference proteome</keyword>
<dbReference type="AlphaFoldDB" id="A0A6A4HV70"/>